<evidence type="ECO:0000256" key="1">
    <source>
        <dbReference type="ARBA" id="ARBA00001946"/>
    </source>
</evidence>
<evidence type="ECO:0000256" key="5">
    <source>
        <dbReference type="ARBA" id="ARBA00022692"/>
    </source>
</evidence>
<evidence type="ECO:0000256" key="6">
    <source>
        <dbReference type="ARBA" id="ARBA00022989"/>
    </source>
</evidence>
<evidence type="ECO:0000256" key="4">
    <source>
        <dbReference type="ARBA" id="ARBA00022679"/>
    </source>
</evidence>
<evidence type="ECO:0008006" key="11">
    <source>
        <dbReference type="Google" id="ProtNLM"/>
    </source>
</evidence>
<keyword evidence="6 8" id="KW-1133">Transmembrane helix</keyword>
<evidence type="ECO:0000256" key="7">
    <source>
        <dbReference type="ARBA" id="ARBA00023136"/>
    </source>
</evidence>
<protein>
    <recommendedName>
        <fullName evidence="11">4-hydroxybenzoate polyprenyl transferase</fullName>
    </recommendedName>
</protein>
<evidence type="ECO:0000313" key="10">
    <source>
        <dbReference type="Proteomes" id="UP000567179"/>
    </source>
</evidence>
<organism evidence="9 10">
    <name type="scientific">Psilocybe cf. subviscida</name>
    <dbReference type="NCBI Taxonomy" id="2480587"/>
    <lineage>
        <taxon>Eukaryota</taxon>
        <taxon>Fungi</taxon>
        <taxon>Dikarya</taxon>
        <taxon>Basidiomycota</taxon>
        <taxon>Agaricomycotina</taxon>
        <taxon>Agaricomycetes</taxon>
        <taxon>Agaricomycetidae</taxon>
        <taxon>Agaricales</taxon>
        <taxon>Agaricineae</taxon>
        <taxon>Strophariaceae</taxon>
        <taxon>Psilocybe</taxon>
    </lineage>
</organism>
<dbReference type="OrthoDB" id="18170at2759"/>
<evidence type="ECO:0000256" key="2">
    <source>
        <dbReference type="ARBA" id="ARBA00004141"/>
    </source>
</evidence>
<sequence>MFSFAADYLDLIRFFKPGGTLLIFLPHAWGLTMAAYAQNLQLKSYVQWLLRFLAWSFSARSLACTVNDMCDYKFDRDVERTRTRPIASGKISLLSAGLFSAAQLLIYLALIWTNDHAH</sequence>
<comment type="cofactor">
    <cofactor evidence="1">
        <name>Mg(2+)</name>
        <dbReference type="ChEBI" id="CHEBI:18420"/>
    </cofactor>
</comment>
<keyword evidence="4" id="KW-0808">Transferase</keyword>
<dbReference type="Proteomes" id="UP000567179">
    <property type="component" value="Unassembled WGS sequence"/>
</dbReference>
<dbReference type="AlphaFoldDB" id="A0A8H5BA38"/>
<reference evidence="9 10" key="1">
    <citation type="journal article" date="2020" name="ISME J.">
        <title>Uncovering the hidden diversity of litter-decomposition mechanisms in mushroom-forming fungi.</title>
        <authorList>
            <person name="Floudas D."/>
            <person name="Bentzer J."/>
            <person name="Ahren D."/>
            <person name="Johansson T."/>
            <person name="Persson P."/>
            <person name="Tunlid A."/>
        </authorList>
    </citation>
    <scope>NUCLEOTIDE SEQUENCE [LARGE SCALE GENOMIC DNA]</scope>
    <source>
        <strain evidence="9 10">CBS 101986</strain>
    </source>
</reference>
<dbReference type="InterPro" id="IPR030470">
    <property type="entry name" value="UbiA_prenylTrfase_CS"/>
</dbReference>
<keyword evidence="7 8" id="KW-0472">Membrane</keyword>
<keyword evidence="10" id="KW-1185">Reference proteome</keyword>
<dbReference type="PANTHER" id="PTHR11048:SF28">
    <property type="entry name" value="4-HYDROXYBENZOATE POLYPRENYLTRANSFERASE, MITOCHONDRIAL"/>
    <property type="match status" value="1"/>
</dbReference>
<dbReference type="PROSITE" id="PS00943">
    <property type="entry name" value="UBIA"/>
    <property type="match status" value="1"/>
</dbReference>
<keyword evidence="5 8" id="KW-0812">Transmembrane</keyword>
<feature type="transmembrane region" description="Helical" evidence="8">
    <location>
        <begin position="21"/>
        <end position="37"/>
    </location>
</feature>
<evidence type="ECO:0000313" key="9">
    <source>
        <dbReference type="EMBL" id="KAF5319549.1"/>
    </source>
</evidence>
<name>A0A8H5BA38_9AGAR</name>
<dbReference type="InterPro" id="IPR039653">
    <property type="entry name" value="Prenyltransferase"/>
</dbReference>
<proteinExistence type="inferred from homology"/>
<dbReference type="EMBL" id="JAACJJ010000029">
    <property type="protein sequence ID" value="KAF5319549.1"/>
    <property type="molecule type" value="Genomic_DNA"/>
</dbReference>
<evidence type="ECO:0000256" key="8">
    <source>
        <dbReference type="SAM" id="Phobius"/>
    </source>
</evidence>
<comment type="similarity">
    <text evidence="3">Belongs to the UbiA prenyltransferase family.</text>
</comment>
<feature type="transmembrane region" description="Helical" evidence="8">
    <location>
        <begin position="91"/>
        <end position="112"/>
    </location>
</feature>
<dbReference type="Pfam" id="PF01040">
    <property type="entry name" value="UbiA"/>
    <property type="match status" value="1"/>
</dbReference>
<dbReference type="GO" id="GO:0005886">
    <property type="term" value="C:plasma membrane"/>
    <property type="evidence" value="ECO:0007669"/>
    <property type="project" value="TreeGrafter"/>
</dbReference>
<evidence type="ECO:0000256" key="3">
    <source>
        <dbReference type="ARBA" id="ARBA00005985"/>
    </source>
</evidence>
<dbReference type="GO" id="GO:0006744">
    <property type="term" value="P:ubiquinone biosynthetic process"/>
    <property type="evidence" value="ECO:0007669"/>
    <property type="project" value="TreeGrafter"/>
</dbReference>
<dbReference type="Gene3D" id="1.10.357.140">
    <property type="entry name" value="UbiA prenyltransferase"/>
    <property type="match status" value="1"/>
</dbReference>
<accession>A0A8H5BA38</accession>
<comment type="caution">
    <text evidence="9">The sequence shown here is derived from an EMBL/GenBank/DDBJ whole genome shotgun (WGS) entry which is preliminary data.</text>
</comment>
<dbReference type="InterPro" id="IPR000537">
    <property type="entry name" value="UbiA_prenyltransferase"/>
</dbReference>
<dbReference type="PANTHER" id="PTHR11048">
    <property type="entry name" value="PRENYLTRANSFERASES"/>
    <property type="match status" value="1"/>
</dbReference>
<comment type="subcellular location">
    <subcellularLocation>
        <location evidence="2">Membrane</location>
        <topology evidence="2">Multi-pass membrane protein</topology>
    </subcellularLocation>
</comment>
<dbReference type="GO" id="GO:0016765">
    <property type="term" value="F:transferase activity, transferring alkyl or aryl (other than methyl) groups"/>
    <property type="evidence" value="ECO:0007669"/>
    <property type="project" value="InterPro"/>
</dbReference>
<dbReference type="InterPro" id="IPR044878">
    <property type="entry name" value="UbiA_sf"/>
</dbReference>
<gene>
    <name evidence="9" type="ORF">D9619_008319</name>
</gene>